<proteinExistence type="predicted"/>
<feature type="domain" description="NUP160 middle TPR" evidence="7">
    <location>
        <begin position="902"/>
        <end position="1146"/>
    </location>
</feature>
<dbReference type="Pfam" id="PF23347">
    <property type="entry name" value="TPR_Nup160_C"/>
    <property type="match status" value="1"/>
</dbReference>
<evidence type="ECO:0000256" key="3">
    <source>
        <dbReference type="ARBA" id="ARBA00023242"/>
    </source>
</evidence>
<dbReference type="InterPro" id="IPR036322">
    <property type="entry name" value="WD40_repeat_dom_sf"/>
</dbReference>
<evidence type="ECO:0000259" key="4">
    <source>
        <dbReference type="Pfam" id="PF11715"/>
    </source>
</evidence>
<protein>
    <submittedName>
        <fullName evidence="8">Uncharacterized protein</fullName>
    </submittedName>
</protein>
<feature type="domain" description="NUP160 C-terminal TPR" evidence="6">
    <location>
        <begin position="1189"/>
        <end position="1446"/>
    </location>
</feature>
<dbReference type="Pfam" id="PF23354">
    <property type="entry name" value="TPR_NUP160_120_M"/>
    <property type="match status" value="1"/>
</dbReference>
<dbReference type="Pfam" id="PF17238">
    <property type="entry name" value="NUP160_helical_2"/>
    <property type="match status" value="1"/>
</dbReference>
<dbReference type="GO" id="GO:0005643">
    <property type="term" value="C:nuclear pore"/>
    <property type="evidence" value="ECO:0007669"/>
    <property type="project" value="UniProtKB-ARBA"/>
</dbReference>
<dbReference type="InterPro" id="IPR056536">
    <property type="entry name" value="TPR_NUP160_C"/>
</dbReference>
<dbReference type="Proteomes" id="UP000026962">
    <property type="component" value="Chromosome 2"/>
</dbReference>
<reference evidence="8" key="2">
    <citation type="submission" date="2018-05" db="EMBL/GenBank/DDBJ databases">
        <title>OpunRS2 (Oryza punctata Reference Sequence Version 2).</title>
        <authorList>
            <person name="Zhang J."/>
            <person name="Kudrna D."/>
            <person name="Lee S."/>
            <person name="Talag J."/>
            <person name="Welchert J."/>
            <person name="Wing R.A."/>
        </authorList>
    </citation>
    <scope>NUCLEOTIDE SEQUENCE [LARGE SCALE GENOMIC DNA]</scope>
</reference>
<dbReference type="PANTHER" id="PTHR21286">
    <property type="entry name" value="NUCLEAR PORE COMPLEX PROTEIN NUP160"/>
    <property type="match status" value="1"/>
</dbReference>
<comment type="subcellular location">
    <subcellularLocation>
        <location evidence="1">Nucleus</location>
    </subcellularLocation>
</comment>
<keyword evidence="2" id="KW-0813">Transport</keyword>
<evidence type="ECO:0000313" key="8">
    <source>
        <dbReference type="EnsemblPlants" id="OPUNC02G02780.2"/>
    </source>
</evidence>
<sequence length="1476" mass="165973">MAPTIPTARTIAGTEVPIPGSDRVRWIDLTVPSTPSPSPEGDSDPFVLVPPRAASGFHVVSSGDSQCYLAWRFHEEQQNVLEVIDLCASKEFPSSGLRLVFQEALCPFSFLCAREGGRRGTPVYLLYVLTVSGVALLCHLRSPFSYISGSIFPQDDIVEFNLQTQVQSAKVTAVTATSGCLVIGRQDGSICCFLNELRDDAGIGRLWSLVSRTKAVGPVQDIVTANVNERELLFVLHLDGSLRIWDIFNHTKLLSYNVCSNDIEGQPSRIWVGDADDDQELIFLAVLHQGTVTGACDCVSVYGFSFGAGERFLFSPEPSIFSIPLVEGKLVDLKISMDKLWILKEVGSMLYEIVQYDCDTEIMHSYVLQEVSISDQLFQSSENTLDDLVWTADSIFSSKKEQTFSFISSMFLRRLLQPGVNHCSALRETLLEHKRFLSDSYFQSLTTSGLRKEILSTIEQEGSSQTASSTAYHWKKFSARYLHNWCWNNRPYGLLLDTNREVFGLIRKGSFSLFRCLEGMEQFIYGSSDDLRNLDILGVNPSDNVSQSEILIEVLRCMDHISHLLGRSAAAIYHESLISSVISSDEIVSQILKILGTGFSPQSPSALITLFGTDAYAERRQTAHKSQRKFSVEMLLSFRKLQSKSTSWSAVFDVIENFMKYLNTNVTIQEYELKRVCNVNTALLVQATSQVARTMFESTFDLFLFLSYLVSIGGQVSLSQNDIARIKLKLLPVIQDILGQWIVLHFVGISPTTPPTIEDFSYQLSSLQLGKADDLSLHRKFGCSYFTLACLLDFPKSADGDVLSPWFPNPTELVNLVRRFSGSIMSGNSAENADSFSSSTINLAAVLVRHGQYEAAQSLLRILETHMNYVKASQADWDTDLERSSCLHLNGFCLVVLAHDEANIVLKESKVHEAIRCFFRAASGQEAPKALQKFSVETGFQISGECRSFTAWRLRYYEWAMQIFEQHSMSEGACEFALGALEQIDSIVDSDNGSEAEDIPETTTMIKGRLWANVFKYKLDLKNFQEAYCAIISNPDNDNKYVCLRRFIIVLCELGETKVICNGEIPFTGLVEKVEQELFWKAERSDLLSRPNLYKVLYSFEAYRNNWRKAAAHMYREGNAGGTRQLSHALQERLHALSAAINALQLVDPSFAWLDSVCEADDQISPSKKPPAFGTDSELSRLQFCVDIEILEKEYTLTEALYMLSTVNSRFNFSDNQSIEALTDVLINENMYDLVFTIVLKFQKESGMKRELERVFAAIAQQCCPNRVGNSGKNLLLPSSDDDARDGNGNSIAMAHQSQGSCHWETLEIYLEKYKDLHPRLPVVVAETLLYTDPEIELPLWLVQMFKTTKAGNRMISWGMSGTEADPATLFRLYINYGRQTEATNLLVEYLESFASSRPVDVLHRKKMSAAWFPYTAIERLWYQLEEMQNAGHSVDQCDRLKKLLHGSLLSHLQQVSTTSNGFPFQFWICFLDVTC</sequence>
<feature type="domain" description="NUP160 helical" evidence="5">
    <location>
        <begin position="539"/>
        <end position="730"/>
    </location>
</feature>
<evidence type="ECO:0000256" key="2">
    <source>
        <dbReference type="ARBA" id="ARBA00022448"/>
    </source>
</evidence>
<dbReference type="Gramene" id="OPUNC02G02780.2">
    <property type="protein sequence ID" value="OPUNC02G02780.2"/>
    <property type="gene ID" value="OPUNC02G02780"/>
</dbReference>
<dbReference type="Pfam" id="PF11715">
    <property type="entry name" value="Beta-prop_Nup120_160"/>
    <property type="match status" value="1"/>
</dbReference>
<name>A0A0E0JVF4_ORYPU</name>
<dbReference type="InterPro" id="IPR056535">
    <property type="entry name" value="TPR_NUP160_M"/>
</dbReference>
<keyword evidence="3" id="KW-0539">Nucleus</keyword>
<reference evidence="8" key="1">
    <citation type="submission" date="2015-04" db="UniProtKB">
        <authorList>
            <consortium name="EnsemblPlants"/>
        </authorList>
    </citation>
    <scope>IDENTIFICATION</scope>
</reference>
<keyword evidence="9" id="KW-1185">Reference proteome</keyword>
<dbReference type="SUPFAM" id="SSF50978">
    <property type="entry name" value="WD40 repeat-like"/>
    <property type="match status" value="1"/>
</dbReference>
<dbReference type="InterPro" id="IPR021717">
    <property type="entry name" value="Nucleoporin_Nup160"/>
</dbReference>
<dbReference type="EnsemblPlants" id="OPUNC02G02780.2">
    <property type="protein sequence ID" value="OPUNC02G02780.2"/>
    <property type="gene ID" value="OPUNC02G02780"/>
</dbReference>
<dbReference type="InterPro" id="IPR059141">
    <property type="entry name" value="Beta-prop_Nup120_160"/>
</dbReference>
<dbReference type="PANTHER" id="PTHR21286:SF0">
    <property type="entry name" value="NUCLEAR PORE COMPLEX PROTEIN NUP160"/>
    <property type="match status" value="1"/>
</dbReference>
<organism evidence="8">
    <name type="scientific">Oryza punctata</name>
    <name type="common">Red rice</name>
    <dbReference type="NCBI Taxonomy" id="4537"/>
    <lineage>
        <taxon>Eukaryota</taxon>
        <taxon>Viridiplantae</taxon>
        <taxon>Streptophyta</taxon>
        <taxon>Embryophyta</taxon>
        <taxon>Tracheophyta</taxon>
        <taxon>Spermatophyta</taxon>
        <taxon>Magnoliopsida</taxon>
        <taxon>Liliopsida</taxon>
        <taxon>Poales</taxon>
        <taxon>Poaceae</taxon>
        <taxon>BOP clade</taxon>
        <taxon>Oryzoideae</taxon>
        <taxon>Oryzeae</taxon>
        <taxon>Oryzinae</taxon>
        <taxon>Oryza</taxon>
    </lineage>
</organism>
<dbReference type="GO" id="GO:0017056">
    <property type="term" value="F:structural constituent of nuclear pore"/>
    <property type="evidence" value="ECO:0007669"/>
    <property type="project" value="TreeGrafter"/>
</dbReference>
<evidence type="ECO:0000259" key="7">
    <source>
        <dbReference type="Pfam" id="PF23354"/>
    </source>
</evidence>
<evidence type="ECO:0000259" key="5">
    <source>
        <dbReference type="Pfam" id="PF17238"/>
    </source>
</evidence>
<accession>A0A0E0JVF4</accession>
<dbReference type="InterPro" id="IPR035192">
    <property type="entry name" value="NUP160_hel_plant"/>
</dbReference>
<evidence type="ECO:0000259" key="6">
    <source>
        <dbReference type="Pfam" id="PF23347"/>
    </source>
</evidence>
<feature type="domain" description="Nucleoporin Nup120/160 beta-propeller" evidence="4">
    <location>
        <begin position="69"/>
        <end position="521"/>
    </location>
</feature>
<evidence type="ECO:0000313" key="9">
    <source>
        <dbReference type="Proteomes" id="UP000026962"/>
    </source>
</evidence>
<evidence type="ECO:0000256" key="1">
    <source>
        <dbReference type="ARBA" id="ARBA00004123"/>
    </source>
</evidence>